<dbReference type="GO" id="GO:0008146">
    <property type="term" value="F:sulfotransferase activity"/>
    <property type="evidence" value="ECO:0007669"/>
    <property type="project" value="InterPro"/>
</dbReference>
<gene>
    <name evidence="4" type="ORF">SHTP_4383</name>
</gene>
<evidence type="ECO:0000256" key="1">
    <source>
        <dbReference type="ARBA" id="ARBA00005771"/>
    </source>
</evidence>
<protein>
    <submittedName>
        <fullName evidence="4">Glycolipid sulfotransferase</fullName>
    </submittedName>
</protein>
<name>A0A1B4Y8B2_MYCUL</name>
<comment type="similarity">
    <text evidence="1">Belongs to the sulfotransferase 1 family.</text>
</comment>
<dbReference type="Gene3D" id="3.40.50.300">
    <property type="entry name" value="P-loop containing nucleotide triphosphate hydrolases"/>
    <property type="match status" value="1"/>
</dbReference>
<dbReference type="RefSeq" id="WP_096371850.1">
    <property type="nucleotide sequence ID" value="NZ_AP017624.1"/>
</dbReference>
<dbReference type="Proteomes" id="UP000218067">
    <property type="component" value="Chromosome"/>
</dbReference>
<evidence type="ECO:0000313" key="4">
    <source>
        <dbReference type="EMBL" id="BAV43302.1"/>
    </source>
</evidence>
<dbReference type="SUPFAM" id="SSF52540">
    <property type="entry name" value="P-loop containing nucleoside triphosphate hydrolases"/>
    <property type="match status" value="1"/>
</dbReference>
<dbReference type="PANTHER" id="PTHR11783">
    <property type="entry name" value="SULFOTRANSFERASE SULT"/>
    <property type="match status" value="1"/>
</dbReference>
<dbReference type="InterPro" id="IPR027417">
    <property type="entry name" value="P-loop_NTPase"/>
</dbReference>
<accession>A0A1B4Y8B2</accession>
<keyword evidence="2 4" id="KW-0808">Transferase</keyword>
<dbReference type="EMBL" id="AP017624">
    <property type="protein sequence ID" value="BAV43302.1"/>
    <property type="molecule type" value="Genomic_DNA"/>
</dbReference>
<feature type="domain" description="Sulfotransferase" evidence="3">
    <location>
        <begin position="25"/>
        <end position="288"/>
    </location>
</feature>
<sequence>MAGPVLYRSLMSDNLRWYALELREGDIVISAPWKCGVTWTQRLVSLLVFNGPQLPASMSRVSPWLDQTIRPIEDVVRALDAQRHRRFIKTHTPLDGLVLDDRVTYIGVGRDPRDAAVSELFQWANVEASALRTPEVTAMPHQRFVQSGADFRLTFDCAPDRIEAFRSWMDAAAVPSSEMRFRPPTEIGSLAAILHHFGSLWQRRHLPNVAMFHFADYQADLVGELIRLAEVLGIELGCARARKLAAYATLDAMRERAFDFAPNATDGVWRSNERFFRAGGRGEWREILCGAEQQRYEERVAALAPPDLAAWARGGRHARDPAVG</sequence>
<dbReference type="GeneID" id="93438953"/>
<dbReference type="Pfam" id="PF00685">
    <property type="entry name" value="Sulfotransfer_1"/>
    <property type="match status" value="1"/>
</dbReference>
<proteinExistence type="inferred from homology"/>
<evidence type="ECO:0000313" key="5">
    <source>
        <dbReference type="Proteomes" id="UP000218067"/>
    </source>
</evidence>
<reference evidence="4 5" key="1">
    <citation type="submission" date="2016-08" db="EMBL/GenBank/DDBJ databases">
        <title>Complete genome sequence of Mycobacterium shinshuense, a subspecies of M. ulcerans.</title>
        <authorList>
            <person name="Yoshida M."/>
            <person name="Ogura Y."/>
            <person name="Hayashi T."/>
            <person name="Hoshino Y."/>
        </authorList>
    </citation>
    <scope>NUCLEOTIDE SEQUENCE [LARGE SCALE GENOMIC DNA]</scope>
    <source>
        <strain evidence="5">ATCC 33728</strain>
    </source>
</reference>
<evidence type="ECO:0000259" key="3">
    <source>
        <dbReference type="Pfam" id="PF00685"/>
    </source>
</evidence>
<evidence type="ECO:0000256" key="2">
    <source>
        <dbReference type="ARBA" id="ARBA00022679"/>
    </source>
</evidence>
<organism evidence="4 5">
    <name type="scientific">Mycobacterium ulcerans subsp. shinshuense</name>
    <dbReference type="NCBI Taxonomy" id="1124626"/>
    <lineage>
        <taxon>Bacteria</taxon>
        <taxon>Bacillati</taxon>
        <taxon>Actinomycetota</taxon>
        <taxon>Actinomycetes</taxon>
        <taxon>Mycobacteriales</taxon>
        <taxon>Mycobacteriaceae</taxon>
        <taxon>Mycobacterium</taxon>
        <taxon>Mycobacterium ulcerans group</taxon>
    </lineage>
</organism>
<dbReference type="InterPro" id="IPR000863">
    <property type="entry name" value="Sulfotransferase_dom"/>
</dbReference>
<dbReference type="AlphaFoldDB" id="A0A1B4Y8B2"/>